<dbReference type="EMBL" id="KU510289">
    <property type="protein sequence ID" value="AMD43182.1"/>
    <property type="molecule type" value="Genomic_DNA"/>
</dbReference>
<dbReference type="OrthoDB" id="930at10239"/>
<feature type="transmembrane region" description="Helical" evidence="1">
    <location>
        <begin position="294"/>
        <end position="318"/>
    </location>
</feature>
<evidence type="ECO:0000313" key="3">
    <source>
        <dbReference type="Proteomes" id="UP000201388"/>
    </source>
</evidence>
<accession>A0A190XCB3</accession>
<keyword evidence="1" id="KW-1133">Transmembrane helix</keyword>
<keyword evidence="1" id="KW-0812">Transmembrane</keyword>
<reference evidence="3" key="1">
    <citation type="submission" date="2016-01" db="EMBL/GenBank/DDBJ databases">
        <title>The genome sequence of bacteriophage LZ35 lytic for Acinetobacter baumannii.</title>
        <authorList>
            <person name="Guo Z."/>
            <person name="Huang H."/>
            <person name="Shi H."/>
            <person name="Sun Y."/>
        </authorList>
    </citation>
    <scope>NUCLEOTIDE SEQUENCE [LARGE SCALE GENOMIC DNA]</scope>
</reference>
<evidence type="ECO:0000256" key="1">
    <source>
        <dbReference type="SAM" id="Phobius"/>
    </source>
</evidence>
<keyword evidence="1" id="KW-0472">Membrane</keyword>
<dbReference type="InterPro" id="IPR023346">
    <property type="entry name" value="Lysozyme-like_dom_sf"/>
</dbReference>
<protein>
    <submittedName>
        <fullName evidence="2">Lysozyme-like domain protein</fullName>
    </submittedName>
</protein>
<proteinExistence type="predicted"/>
<name>A0A190XCB3_9CAUD</name>
<dbReference type="GeneID" id="29068396"/>
<dbReference type="SUPFAM" id="SSF53955">
    <property type="entry name" value="Lysozyme-like"/>
    <property type="match status" value="1"/>
</dbReference>
<organism evidence="2 3">
    <name type="scientific">Acinetobacter phage LZ35</name>
    <dbReference type="NCBI Taxonomy" id="1792222"/>
    <lineage>
        <taxon>Viruses</taxon>
        <taxon>Duplodnaviria</taxon>
        <taxon>Heunggongvirae</taxon>
        <taxon>Uroviricota</taxon>
        <taxon>Caudoviricetes</taxon>
        <taxon>Obolenskvirus</taxon>
        <taxon>Obolenskvirus LZ35</taxon>
    </lineage>
</organism>
<dbReference type="RefSeq" id="YP_009291893.1">
    <property type="nucleotide sequence ID" value="NC_031117.1"/>
</dbReference>
<sequence>MAENIVESIIVKLGLDGSQYNREAEKAKSNNDKLNKSVSETDKIVGNVTKTLARWFSVAAAATGILKMVDQVQKLNDELYHLERNLGMSASTIKNWQGAAGAMGGSAQGMTESIKSLNMGMNDFVTMGDTTLLPFMNALGVGMVDAQGKLRKTDDVMLDLADSFSKMDREQAFSIASKMGIDEGTFNTLVQGRKEMEKMLEYQSKMYKSSEEELKASRQLAQNRALLGQHWESLKTMMADAIIPLFVKLSEVALGIFEYLQEHEDQVKGVFTAISFAIGAILIPILAKATIAALAFIAPFSPFILVVGALGAAFGLLYDDYKTWAEGGKSLFDWGAFRKYIDDSTLSTDNLKNAFKNLTKEIMSSAMPTLQGYAEVIQKLLSGDFRGAGAQAWAMIKQFGANVAGVVDDLTGQAQGTLANAVGNLVNPSTPASSAPAIASATSKGGNAILDLIAKGEVGTTGASGYNVAYRGSRISAQQKFGKDLSQLTIGQVKELQRANLNEQKSRGIPANRRSSAMGRYQFIYSGFDDYIRAAGLSDKDMFSPENQDAMAMAILSKGKYGLNAVRAGKATPEQFQNNVLAARWASIQKTTGGGVHDAAGFNKATIGNQAVAAALQSTRQGDFIDLTKARQNQATAAKANEVQVNVGDIHIQTSSSTVTGNVQDAMGAIKDQFYQFRNSFN</sequence>
<dbReference type="Gene3D" id="1.10.530.10">
    <property type="match status" value="1"/>
</dbReference>
<keyword evidence="3" id="KW-1185">Reference proteome</keyword>
<dbReference type="Proteomes" id="UP000201388">
    <property type="component" value="Segment"/>
</dbReference>
<gene>
    <name evidence="2" type="ORF">YD_21</name>
</gene>
<evidence type="ECO:0000313" key="2">
    <source>
        <dbReference type="EMBL" id="AMD43182.1"/>
    </source>
</evidence>
<feature type="transmembrane region" description="Helical" evidence="1">
    <location>
        <begin position="269"/>
        <end position="287"/>
    </location>
</feature>
<dbReference type="KEGG" id="vg:29068396"/>